<feature type="transmembrane region" description="Helical" evidence="4">
    <location>
        <begin position="87"/>
        <end position="107"/>
    </location>
</feature>
<feature type="region of interest" description="Disordered" evidence="3">
    <location>
        <begin position="1"/>
        <end position="22"/>
    </location>
</feature>
<accession>A0A1Y5I6C0</accession>
<dbReference type="AlphaFoldDB" id="A0A1Y5I6C0"/>
<evidence type="ECO:0000256" key="2">
    <source>
        <dbReference type="ARBA" id="ARBA00022640"/>
    </source>
</evidence>
<dbReference type="InterPro" id="IPR009631">
    <property type="entry name" value="CGLD27-like"/>
</dbReference>
<feature type="transmembrane region" description="Helical" evidence="4">
    <location>
        <begin position="119"/>
        <end position="140"/>
    </location>
</feature>
<feature type="compositionally biased region" description="Low complexity" evidence="3">
    <location>
        <begin position="8"/>
        <end position="22"/>
    </location>
</feature>
<dbReference type="PANTHER" id="PTHR34214:SF3">
    <property type="entry name" value="PROTEIN CONSERVED IN THE GREEN LINEAGE AND DIATOMS 27, CHLOROPLASTIC"/>
    <property type="match status" value="1"/>
</dbReference>
<dbReference type="Proteomes" id="UP000195557">
    <property type="component" value="Unassembled WGS sequence"/>
</dbReference>
<evidence type="ECO:0000256" key="4">
    <source>
        <dbReference type="SAM" id="Phobius"/>
    </source>
</evidence>
<sequence>MTPRSCPSVPARASVRGRVSARTTRARRRDILIPRVGGSDEYERSGSLLDAMEDACPVPRDQRPASQLAELKDGFVMSWPTNGALGYAVRMGALFTFFYGVVAYPIACGSYDPEREFTQTVVSALVGASGATAAMALNMYNGWAYVRDRLLSATVEYEETGWYDGQVYVKDPEMLARDRLLGTYTARPVVELLRKTLLACGTTAMVSLIGLKSIDAPEGGRYGDYGTNMGYYSESSAAKFEEADDDDEDMIMMAEMSHWSAPAIETE</sequence>
<proteinExistence type="predicted"/>
<name>A0A1Y5I6C0_OSTTA</name>
<keyword evidence="4" id="KW-1133">Transmembrane helix</keyword>
<reference evidence="5" key="1">
    <citation type="submission" date="2017-04" db="EMBL/GenBank/DDBJ databases">
        <title>Population genomics of picophytoplankton unveils novel chromosome hypervariability.</title>
        <authorList>
            <consortium name="DOE Joint Genome Institute"/>
            <person name="Blanc-Mathieu R."/>
            <person name="Krasovec M."/>
            <person name="Hebrard M."/>
            <person name="Yau S."/>
            <person name="Desgranges E."/>
            <person name="Martin J."/>
            <person name="Schackwitz W."/>
            <person name="Kuo A."/>
            <person name="Salin G."/>
            <person name="Donnadieu C."/>
            <person name="Desdevises Y."/>
            <person name="Sanchez-Ferandin S."/>
            <person name="Moreau H."/>
            <person name="Rivals E."/>
            <person name="Grigoriev I.V."/>
            <person name="Grimsley N."/>
            <person name="Eyre-Walker A."/>
            <person name="Piganeau G."/>
        </authorList>
    </citation>
    <scope>NUCLEOTIDE SEQUENCE [LARGE SCALE GENOMIC DNA]</scope>
    <source>
        <strain evidence="5">RCC 1115</strain>
    </source>
</reference>
<protein>
    <recommendedName>
        <fullName evidence="6">DUF1230-domain-containing protein</fullName>
    </recommendedName>
</protein>
<dbReference type="EMBL" id="KZ155791">
    <property type="protein sequence ID" value="OUS45130.1"/>
    <property type="molecule type" value="Genomic_DNA"/>
</dbReference>
<dbReference type="PANTHER" id="PTHR34214">
    <property type="match status" value="1"/>
</dbReference>
<evidence type="ECO:0000256" key="1">
    <source>
        <dbReference type="ARBA" id="ARBA00004474"/>
    </source>
</evidence>
<evidence type="ECO:0000256" key="3">
    <source>
        <dbReference type="SAM" id="MobiDB-lite"/>
    </source>
</evidence>
<evidence type="ECO:0000313" key="5">
    <source>
        <dbReference type="EMBL" id="OUS45130.1"/>
    </source>
</evidence>
<keyword evidence="4" id="KW-0812">Transmembrane</keyword>
<dbReference type="Pfam" id="PF06799">
    <property type="entry name" value="CGLD27-like"/>
    <property type="match status" value="1"/>
</dbReference>
<keyword evidence="2" id="KW-0934">Plastid</keyword>
<keyword evidence="4" id="KW-0472">Membrane</keyword>
<organism evidence="5">
    <name type="scientific">Ostreococcus tauri</name>
    <name type="common">Marine green alga</name>
    <dbReference type="NCBI Taxonomy" id="70448"/>
    <lineage>
        <taxon>Eukaryota</taxon>
        <taxon>Viridiplantae</taxon>
        <taxon>Chlorophyta</taxon>
        <taxon>Mamiellophyceae</taxon>
        <taxon>Mamiellales</taxon>
        <taxon>Bathycoccaceae</taxon>
        <taxon>Ostreococcus</taxon>
    </lineage>
</organism>
<gene>
    <name evidence="5" type="ORF">BE221DRAFT_77814</name>
</gene>
<evidence type="ECO:0008006" key="6">
    <source>
        <dbReference type="Google" id="ProtNLM"/>
    </source>
</evidence>
<comment type="subcellular location">
    <subcellularLocation>
        <location evidence="1">Plastid</location>
    </subcellularLocation>
</comment>
<dbReference type="GO" id="GO:0009536">
    <property type="term" value="C:plastid"/>
    <property type="evidence" value="ECO:0007669"/>
    <property type="project" value="UniProtKB-SubCell"/>
</dbReference>
<dbReference type="eggNOG" id="ENOG502QS25">
    <property type="taxonomic scope" value="Eukaryota"/>
</dbReference>